<keyword evidence="9" id="KW-1015">Disulfide bond</keyword>
<dbReference type="InterPro" id="IPR001627">
    <property type="entry name" value="Semap_dom"/>
</dbReference>
<protein>
    <recommendedName>
        <fullName evidence="11">Semaphorin-1A</fullName>
    </recommendedName>
    <alternativeName>
        <fullName evidence="12">Semaphorin-I</fullName>
    </alternativeName>
</protein>
<dbReference type="PROSITE" id="PS51004">
    <property type="entry name" value="SEMA"/>
    <property type="match status" value="1"/>
</dbReference>
<evidence type="ECO:0000256" key="10">
    <source>
        <dbReference type="ARBA" id="ARBA00023180"/>
    </source>
</evidence>
<evidence type="ECO:0000256" key="13">
    <source>
        <dbReference type="PROSITE-ProRule" id="PRU00352"/>
    </source>
</evidence>
<evidence type="ECO:0000256" key="15">
    <source>
        <dbReference type="SAM" id="Phobius"/>
    </source>
</evidence>
<evidence type="ECO:0000256" key="9">
    <source>
        <dbReference type="ARBA" id="ARBA00023157"/>
    </source>
</evidence>
<dbReference type="SMART" id="SM00630">
    <property type="entry name" value="Sema"/>
    <property type="match status" value="1"/>
</dbReference>
<dbReference type="PANTHER" id="PTHR11036:SF131">
    <property type="entry name" value="MIP07328P"/>
    <property type="match status" value="1"/>
</dbReference>
<dbReference type="SMART" id="SM00423">
    <property type="entry name" value="PSI"/>
    <property type="match status" value="1"/>
</dbReference>
<dbReference type="InterPro" id="IPR002165">
    <property type="entry name" value="Plexin_repeat"/>
</dbReference>
<keyword evidence="6" id="KW-0524">Neurogenesis</keyword>
<comment type="similarity">
    <text evidence="2">Belongs to the semaphorin family.</text>
</comment>
<dbReference type="Gene3D" id="2.130.10.10">
    <property type="entry name" value="YVTN repeat-like/Quinoprotein amine dehydrogenase"/>
    <property type="match status" value="1"/>
</dbReference>
<dbReference type="GO" id="GO:0030335">
    <property type="term" value="P:positive regulation of cell migration"/>
    <property type="evidence" value="ECO:0007669"/>
    <property type="project" value="TreeGrafter"/>
</dbReference>
<feature type="transmembrane region" description="Helical" evidence="15">
    <location>
        <begin position="603"/>
        <end position="625"/>
    </location>
</feature>
<dbReference type="SUPFAM" id="SSF101912">
    <property type="entry name" value="Sema domain"/>
    <property type="match status" value="1"/>
</dbReference>
<keyword evidence="7 15" id="KW-1133">Transmembrane helix</keyword>
<dbReference type="FunFam" id="3.30.1680.10:FF:000016">
    <property type="entry name" value="Putative Semaphorin-6B"/>
    <property type="match status" value="1"/>
</dbReference>
<evidence type="ECO:0000259" key="16">
    <source>
        <dbReference type="PROSITE" id="PS51004"/>
    </source>
</evidence>
<keyword evidence="5" id="KW-0221">Differentiation</keyword>
<dbReference type="GO" id="GO:0045499">
    <property type="term" value="F:chemorepellent activity"/>
    <property type="evidence" value="ECO:0007669"/>
    <property type="project" value="TreeGrafter"/>
</dbReference>
<evidence type="ECO:0000256" key="4">
    <source>
        <dbReference type="ARBA" id="ARBA00022692"/>
    </source>
</evidence>
<dbReference type="InterPro" id="IPR036352">
    <property type="entry name" value="Semap_dom_sf"/>
</dbReference>
<dbReference type="Gene3D" id="3.30.1680.10">
    <property type="entry name" value="ligand-binding face of the semaphorins, domain 2"/>
    <property type="match status" value="1"/>
</dbReference>
<dbReference type="GO" id="GO:0071526">
    <property type="term" value="P:semaphorin-plexin signaling pathway"/>
    <property type="evidence" value="ECO:0007669"/>
    <property type="project" value="TreeGrafter"/>
</dbReference>
<feature type="domain" description="Sema" evidence="16">
    <location>
        <begin position="26"/>
        <end position="485"/>
    </location>
</feature>
<dbReference type="InterPro" id="IPR015943">
    <property type="entry name" value="WD40/YVTN_repeat-like_dom_sf"/>
</dbReference>
<dbReference type="InterPro" id="IPR042068">
    <property type="entry name" value="SEM1A_sema_dom"/>
</dbReference>
<keyword evidence="18" id="KW-1185">Reference proteome</keyword>
<dbReference type="AlphaFoldDB" id="A0A9P0ECY6"/>
<evidence type="ECO:0000256" key="14">
    <source>
        <dbReference type="SAM" id="MobiDB-lite"/>
    </source>
</evidence>
<comment type="subcellular location">
    <subcellularLocation>
        <location evidence="1">Membrane</location>
    </subcellularLocation>
</comment>
<sequence>MMYHQIYSTIFFLSWANAWIQNPDPRMHTTYKEEHVERFLGNDSFVDYFKLLYKNQHSFLVGSRDVVYNISLKNLVENRAHRIYWPPSGAHKELCYLKGKSEEDCHNYIRVGAKIDEDHIFICGTNAYKPLCRTFKYGEDKEYKNIKETEGLGWCPYDPNHNSTAVYTDGHFYVATVADFGGVDPLIYREPLRTERSDLKQLNDPNFVSSMDYGSYVLFFFREPAVEFINCGKVIYSRVARVCKQDKGGPHQFGDRWTSFLKARLNCSMPGDYPFYFNEIQSTSDIVEGIYDSNPTKVIYGAFTTPANSIGGSAICAFSLDDIMRTFDGPFKEQSNMNSNWLPVPPTKVPQPRPGVCVNDSRTLPDISVNFVKAHPLMDEAVPSFSQPLLIRVSLRNRFTAIAVDPQVKTLNGQAMDVLFIGTDDGRIIKAVNRGMGKPGAALFTEEIQISNSNSAIKSLTVVRHETDVPKLLIITNEVIHSIPLYRCSTITTCRECVGIQDPYCAWDPQTESCIAHNQFNGNTKQFLQNIIRGSHPSCQPPGQLKSAVAVHPLEGEEEMNDVMDKDGSLCPKCTICNTNLCSVNEVGGGTQEKIVIYTADTLGLVVTTAVLATLVVGFVAGYLCSRHFRPDNAYTNMPLHHQHNSPLNGEGASYLSPCANNKSINLLVNVPPKNANDKNANTSSENNKTLQKVKKTYI</sequence>
<dbReference type="EMBL" id="OV725078">
    <property type="protein sequence ID" value="CAH1392659.1"/>
    <property type="molecule type" value="Genomic_DNA"/>
</dbReference>
<evidence type="ECO:0000313" key="18">
    <source>
        <dbReference type="Proteomes" id="UP001152798"/>
    </source>
</evidence>
<dbReference type="GO" id="GO:0007411">
    <property type="term" value="P:axon guidance"/>
    <property type="evidence" value="ECO:0007669"/>
    <property type="project" value="TreeGrafter"/>
</dbReference>
<comment type="caution">
    <text evidence="13">Lacks conserved residue(s) required for the propagation of feature annotation.</text>
</comment>
<dbReference type="Pfam" id="PF01437">
    <property type="entry name" value="PSI"/>
    <property type="match status" value="1"/>
</dbReference>
<dbReference type="InterPro" id="IPR016201">
    <property type="entry name" value="PSI"/>
</dbReference>
<feature type="region of interest" description="Disordered" evidence="14">
    <location>
        <begin position="672"/>
        <end position="699"/>
    </location>
</feature>
<feature type="compositionally biased region" description="Polar residues" evidence="14">
    <location>
        <begin position="678"/>
        <end position="691"/>
    </location>
</feature>
<name>A0A9P0ECY6_NEZVI</name>
<dbReference type="Proteomes" id="UP001152798">
    <property type="component" value="Chromosome 2"/>
</dbReference>
<dbReference type="CDD" id="cd11237">
    <property type="entry name" value="Sema_1A"/>
    <property type="match status" value="1"/>
</dbReference>
<evidence type="ECO:0000256" key="2">
    <source>
        <dbReference type="ARBA" id="ARBA00009492"/>
    </source>
</evidence>
<dbReference type="GO" id="GO:0005886">
    <property type="term" value="C:plasma membrane"/>
    <property type="evidence" value="ECO:0007669"/>
    <property type="project" value="TreeGrafter"/>
</dbReference>
<dbReference type="PANTHER" id="PTHR11036">
    <property type="entry name" value="SEMAPHORIN"/>
    <property type="match status" value="1"/>
</dbReference>
<evidence type="ECO:0000256" key="3">
    <source>
        <dbReference type="ARBA" id="ARBA00022473"/>
    </source>
</evidence>
<evidence type="ECO:0000313" key="17">
    <source>
        <dbReference type="EMBL" id="CAH1392659.1"/>
    </source>
</evidence>
<keyword evidence="4 15" id="KW-0812">Transmembrane</keyword>
<evidence type="ECO:0000256" key="12">
    <source>
        <dbReference type="ARBA" id="ARBA00083066"/>
    </source>
</evidence>
<reference evidence="17" key="1">
    <citation type="submission" date="2022-01" db="EMBL/GenBank/DDBJ databases">
        <authorList>
            <person name="King R."/>
        </authorList>
    </citation>
    <scope>NUCLEOTIDE SEQUENCE</scope>
</reference>
<evidence type="ECO:0000256" key="5">
    <source>
        <dbReference type="ARBA" id="ARBA00022782"/>
    </source>
</evidence>
<dbReference type="GO" id="GO:0030215">
    <property type="term" value="F:semaphorin receptor binding"/>
    <property type="evidence" value="ECO:0007669"/>
    <property type="project" value="InterPro"/>
</dbReference>
<dbReference type="OrthoDB" id="9988752at2759"/>
<evidence type="ECO:0000256" key="6">
    <source>
        <dbReference type="ARBA" id="ARBA00022902"/>
    </source>
</evidence>
<evidence type="ECO:0000256" key="1">
    <source>
        <dbReference type="ARBA" id="ARBA00004370"/>
    </source>
</evidence>
<organism evidence="17 18">
    <name type="scientific">Nezara viridula</name>
    <name type="common">Southern green stink bug</name>
    <name type="synonym">Cimex viridulus</name>
    <dbReference type="NCBI Taxonomy" id="85310"/>
    <lineage>
        <taxon>Eukaryota</taxon>
        <taxon>Metazoa</taxon>
        <taxon>Ecdysozoa</taxon>
        <taxon>Arthropoda</taxon>
        <taxon>Hexapoda</taxon>
        <taxon>Insecta</taxon>
        <taxon>Pterygota</taxon>
        <taxon>Neoptera</taxon>
        <taxon>Paraneoptera</taxon>
        <taxon>Hemiptera</taxon>
        <taxon>Heteroptera</taxon>
        <taxon>Panheteroptera</taxon>
        <taxon>Pentatomomorpha</taxon>
        <taxon>Pentatomoidea</taxon>
        <taxon>Pentatomidae</taxon>
        <taxon>Pentatominae</taxon>
        <taxon>Nezara</taxon>
    </lineage>
</organism>
<evidence type="ECO:0000256" key="8">
    <source>
        <dbReference type="ARBA" id="ARBA00023136"/>
    </source>
</evidence>
<dbReference type="FunFam" id="2.130.10.10:FF:000346">
    <property type="entry name" value="Sema-1a, isoform D"/>
    <property type="match status" value="1"/>
</dbReference>
<accession>A0A9P0ECY6</accession>
<dbReference type="SUPFAM" id="SSF103575">
    <property type="entry name" value="Plexin repeat"/>
    <property type="match status" value="1"/>
</dbReference>
<proteinExistence type="inferred from homology"/>
<keyword evidence="8 15" id="KW-0472">Membrane</keyword>
<keyword evidence="3" id="KW-0217">Developmental protein</keyword>
<evidence type="ECO:0000256" key="7">
    <source>
        <dbReference type="ARBA" id="ARBA00022989"/>
    </source>
</evidence>
<keyword evidence="10" id="KW-0325">Glycoprotein</keyword>
<dbReference type="InterPro" id="IPR027231">
    <property type="entry name" value="Semaphorin"/>
</dbReference>
<dbReference type="Pfam" id="PF01403">
    <property type="entry name" value="Sema"/>
    <property type="match status" value="1"/>
</dbReference>
<evidence type="ECO:0000256" key="11">
    <source>
        <dbReference type="ARBA" id="ARBA00074143"/>
    </source>
</evidence>
<gene>
    <name evidence="17" type="ORF">NEZAVI_LOCUS3439</name>
</gene>